<name>A0A2R4BPA3_THAAR</name>
<dbReference type="PROSITE" id="PS50878">
    <property type="entry name" value="RT_POL"/>
    <property type="match status" value="1"/>
</dbReference>
<keyword evidence="4" id="KW-1185">Reference proteome</keyword>
<dbReference type="KEGG" id="tak:Tharo_2110"/>
<dbReference type="InterPro" id="IPR000477">
    <property type="entry name" value="RT_dom"/>
</dbReference>
<evidence type="ECO:0000313" key="4">
    <source>
        <dbReference type="Proteomes" id="UP000241885"/>
    </source>
</evidence>
<dbReference type="Proteomes" id="UP000241885">
    <property type="component" value="Chromosome"/>
</dbReference>
<dbReference type="PANTHER" id="PTHR34047:SF8">
    <property type="entry name" value="PROTEIN YKFC"/>
    <property type="match status" value="1"/>
</dbReference>
<dbReference type="PANTHER" id="PTHR34047">
    <property type="entry name" value="NUCLEAR INTRON MATURASE 1, MITOCHONDRIAL-RELATED"/>
    <property type="match status" value="1"/>
</dbReference>
<keyword evidence="3" id="KW-0808">Transferase</keyword>
<dbReference type="EC" id="2.7.7.49" evidence="3"/>
<keyword evidence="3" id="KW-0548">Nucleotidyltransferase</keyword>
<dbReference type="SUPFAM" id="SSF56672">
    <property type="entry name" value="DNA/RNA polymerases"/>
    <property type="match status" value="1"/>
</dbReference>
<dbReference type="CDD" id="cd01651">
    <property type="entry name" value="RT_G2_intron"/>
    <property type="match status" value="1"/>
</dbReference>
<evidence type="ECO:0000256" key="1">
    <source>
        <dbReference type="ARBA" id="ARBA00034120"/>
    </source>
</evidence>
<comment type="similarity">
    <text evidence="1">Belongs to the bacterial reverse transcriptase family.</text>
</comment>
<proteinExistence type="inferred from homology"/>
<dbReference type="Pfam" id="PF00078">
    <property type="entry name" value="RVT_1"/>
    <property type="match status" value="1"/>
</dbReference>
<evidence type="ECO:0000259" key="2">
    <source>
        <dbReference type="PROSITE" id="PS50878"/>
    </source>
</evidence>
<organism evidence="3 4">
    <name type="scientific">Thauera aromatica K172</name>
    <dbReference type="NCBI Taxonomy" id="44139"/>
    <lineage>
        <taxon>Bacteria</taxon>
        <taxon>Pseudomonadati</taxon>
        <taxon>Pseudomonadota</taxon>
        <taxon>Betaproteobacteria</taxon>
        <taxon>Rhodocyclales</taxon>
        <taxon>Zoogloeaceae</taxon>
        <taxon>Thauera</taxon>
    </lineage>
</organism>
<keyword evidence="3" id="KW-0695">RNA-directed DNA polymerase</keyword>
<protein>
    <submittedName>
        <fullName evidence="3">Retron-type RNA-directed DNA polymerase</fullName>
        <ecNumber evidence="3">2.7.7.49</ecNumber>
    </submittedName>
</protein>
<accession>A0A2R4BPA3</accession>
<reference evidence="3 4" key="1">
    <citation type="submission" date="2018-03" db="EMBL/GenBank/DDBJ databases">
        <title>Complete genome sequence of Thauera aromatica, a model organism for studying aromatic compound degradation under denitrifying conditions.</title>
        <authorList>
            <person name="Lo H.-Y."/>
            <person name="Goris T."/>
            <person name="Boll M."/>
            <person name="Mueller J.A."/>
        </authorList>
    </citation>
    <scope>NUCLEOTIDE SEQUENCE [LARGE SCALE GENOMIC DNA]</scope>
    <source>
        <strain evidence="3 4">K172</strain>
    </source>
</reference>
<feature type="domain" description="Reverse transcriptase" evidence="2">
    <location>
        <begin position="1"/>
        <end position="268"/>
    </location>
</feature>
<evidence type="ECO:0000313" key="3">
    <source>
        <dbReference type="EMBL" id="AVR89013.1"/>
    </source>
</evidence>
<gene>
    <name evidence="3" type="ORF">Tharo_2110</name>
</gene>
<dbReference type="InterPro" id="IPR043502">
    <property type="entry name" value="DNA/RNA_pol_sf"/>
</dbReference>
<dbReference type="InterPro" id="IPR051083">
    <property type="entry name" value="GrpII_Intron_Splice-Mob/Def"/>
</dbReference>
<dbReference type="EMBL" id="CP028339">
    <property type="protein sequence ID" value="AVR89013.1"/>
    <property type="molecule type" value="Genomic_DNA"/>
</dbReference>
<sequence length="337" mass="39437">MPKRHGNLFDQCFTPDVLHAAYLAARRRKRKKVAVAAFERDLGANLQRLHDELHAGTYAPRPYVTFEVREPKPRLIHAPHFRDVVVQHAIYAAIYPIFDRGFIHDSYGCRKGKGTHRAADRAQQFLRDAPDGSVTLQMDIRKFFYRIDRARLMRLVARRIKDRRLLALLELFARYPDSTGIPIGNLLSQLFALIYLDPLDHFIKRELGRKRYVRYVDDFIVFGIASRAEANALRLQIETFLHERLRLELSRYTIQPTRRGVNFVGFRAWRKTRFVRRHSLHTFSRSLRHGDVPSLVSIMGNARHSASYAHFCRRLRSERPDLVPQLPEAHRHACTNL</sequence>
<dbReference type="GO" id="GO:0003964">
    <property type="term" value="F:RNA-directed DNA polymerase activity"/>
    <property type="evidence" value="ECO:0007669"/>
    <property type="project" value="UniProtKB-KW"/>
</dbReference>
<dbReference type="AlphaFoldDB" id="A0A2R4BPA3"/>